<accession>A0A6J5KQ69</accession>
<proteinExistence type="predicted"/>
<name>A0A6J5KQ69_9CAUD</name>
<protein>
    <submittedName>
        <fullName evidence="1">Uncharacterized protein</fullName>
    </submittedName>
</protein>
<organism evidence="1">
    <name type="scientific">uncultured Caudovirales phage</name>
    <dbReference type="NCBI Taxonomy" id="2100421"/>
    <lineage>
        <taxon>Viruses</taxon>
        <taxon>Duplodnaviria</taxon>
        <taxon>Heunggongvirae</taxon>
        <taxon>Uroviricota</taxon>
        <taxon>Caudoviricetes</taxon>
        <taxon>Peduoviridae</taxon>
        <taxon>Maltschvirus</taxon>
        <taxon>Maltschvirus maltsch</taxon>
    </lineage>
</organism>
<reference evidence="1" key="1">
    <citation type="submission" date="2020-04" db="EMBL/GenBank/DDBJ databases">
        <authorList>
            <person name="Chiriac C."/>
            <person name="Salcher M."/>
            <person name="Ghai R."/>
            <person name="Kavagutti S V."/>
        </authorList>
    </citation>
    <scope>NUCLEOTIDE SEQUENCE</scope>
</reference>
<gene>
    <name evidence="1" type="ORF">UFOVP45_112</name>
</gene>
<sequence length="132" mass="15095">MSNIIITDDEWDEQYTPILNHINGNDSQMFETYGDELAFVQSQPANRVWTMLDGDEGGVFIVNGMHLVNRIGYYITEKPFNENDFITLVVQRDGECLYCEEIAVDCECGLECCAPVPDEDLLRKSVIEEDLF</sequence>
<evidence type="ECO:0000313" key="1">
    <source>
        <dbReference type="EMBL" id="CAB4124041.1"/>
    </source>
</evidence>
<dbReference type="EMBL" id="LR796175">
    <property type="protein sequence ID" value="CAB4124041.1"/>
    <property type="molecule type" value="Genomic_DNA"/>
</dbReference>